<accession>A0A9W4HKF4</accession>
<evidence type="ECO:0000313" key="2">
    <source>
        <dbReference type="EMBL" id="CAG8040372.1"/>
    </source>
</evidence>
<feature type="compositionally biased region" description="Polar residues" evidence="1">
    <location>
        <begin position="1"/>
        <end position="15"/>
    </location>
</feature>
<gene>
    <name evidence="2" type="ORF">POLS_LOCUS2961</name>
</gene>
<keyword evidence="3" id="KW-1185">Reference proteome</keyword>
<dbReference type="Proteomes" id="UP001153618">
    <property type="component" value="Unassembled WGS sequence"/>
</dbReference>
<evidence type="ECO:0000313" key="3">
    <source>
        <dbReference type="Proteomes" id="UP001153618"/>
    </source>
</evidence>
<sequence length="267" mass="30415">MFASPQTPFRQTGHYTPSRPSPLNISTPPWTMSPTRPTNQGRTTLFQTEPATRHTQSQLSPIPLNMNSSNTFAPTFNAHPPSSPNSPSSPTRPKPKYEARYAATIANPLKTGLARSRTRKMFLNRVRNDRDEGRFEARGEQMMHMEHLADRRRWEESMAREGEIAELDFEEDDMLPGMFDVYVLGLGLLMRIDDADVLDELISQEDMEMAMREAQAQAQAQLQGQGQGYAHGRVDQLRGNDEVPFSDDDYDDIFMRLQEQSQDMDMS</sequence>
<protein>
    <submittedName>
        <fullName evidence="2">Uncharacterized protein</fullName>
    </submittedName>
</protein>
<dbReference type="AlphaFoldDB" id="A0A9W4HKF4"/>
<dbReference type="OrthoDB" id="5279705at2759"/>
<feature type="region of interest" description="Disordered" evidence="1">
    <location>
        <begin position="219"/>
        <end position="248"/>
    </location>
</feature>
<organism evidence="2 3">
    <name type="scientific">Penicillium olsonii</name>
    <dbReference type="NCBI Taxonomy" id="99116"/>
    <lineage>
        <taxon>Eukaryota</taxon>
        <taxon>Fungi</taxon>
        <taxon>Dikarya</taxon>
        <taxon>Ascomycota</taxon>
        <taxon>Pezizomycotina</taxon>
        <taxon>Eurotiomycetes</taxon>
        <taxon>Eurotiomycetidae</taxon>
        <taxon>Eurotiales</taxon>
        <taxon>Aspergillaceae</taxon>
        <taxon>Penicillium</taxon>
    </lineage>
</organism>
<dbReference type="EMBL" id="CAJVOS010000016">
    <property type="protein sequence ID" value="CAG8040372.1"/>
    <property type="molecule type" value="Genomic_DNA"/>
</dbReference>
<reference evidence="2" key="1">
    <citation type="submission" date="2021-07" db="EMBL/GenBank/DDBJ databases">
        <authorList>
            <person name="Branca A.L. A."/>
        </authorList>
    </citation>
    <scope>NUCLEOTIDE SEQUENCE</scope>
</reference>
<evidence type="ECO:0000256" key="1">
    <source>
        <dbReference type="SAM" id="MobiDB-lite"/>
    </source>
</evidence>
<name>A0A9W4HKF4_PENOL</name>
<feature type="compositionally biased region" description="Basic and acidic residues" evidence="1">
    <location>
        <begin position="232"/>
        <end position="241"/>
    </location>
</feature>
<feature type="region of interest" description="Disordered" evidence="1">
    <location>
        <begin position="1"/>
        <end position="95"/>
    </location>
</feature>
<feature type="compositionally biased region" description="Polar residues" evidence="1">
    <location>
        <begin position="21"/>
        <end position="74"/>
    </location>
</feature>
<feature type="compositionally biased region" description="Low complexity" evidence="1">
    <location>
        <begin position="219"/>
        <end position="230"/>
    </location>
</feature>
<comment type="caution">
    <text evidence="2">The sequence shown here is derived from an EMBL/GenBank/DDBJ whole genome shotgun (WGS) entry which is preliminary data.</text>
</comment>
<proteinExistence type="predicted"/>